<dbReference type="InterPro" id="IPR036693">
    <property type="entry name" value="TF_LuxR_autoind-bd_dom_sf"/>
</dbReference>
<dbReference type="AlphaFoldDB" id="A0A119DK12"/>
<dbReference type="SUPFAM" id="SSF75516">
    <property type="entry name" value="Pheromone-binding domain of LuxR-like quorum-sensing transcription factors"/>
    <property type="match status" value="1"/>
</dbReference>
<dbReference type="PRINTS" id="PR00038">
    <property type="entry name" value="HTHLUXR"/>
</dbReference>
<dbReference type="Proteomes" id="UP000062317">
    <property type="component" value="Unassembled WGS sequence"/>
</dbReference>
<dbReference type="Pfam" id="PF03472">
    <property type="entry name" value="Autoind_bind"/>
    <property type="match status" value="1"/>
</dbReference>
<keyword evidence="3" id="KW-0804">Transcription</keyword>
<dbReference type="CDD" id="cd06170">
    <property type="entry name" value="LuxR_C_like"/>
    <property type="match status" value="1"/>
</dbReference>
<evidence type="ECO:0000256" key="2">
    <source>
        <dbReference type="ARBA" id="ARBA00023125"/>
    </source>
</evidence>
<proteinExistence type="predicted"/>
<evidence type="ECO:0000256" key="1">
    <source>
        <dbReference type="ARBA" id="ARBA00023015"/>
    </source>
</evidence>
<keyword evidence="1" id="KW-0805">Transcription regulation</keyword>
<feature type="domain" description="HTH luxR-type" evidence="4">
    <location>
        <begin position="178"/>
        <end position="243"/>
    </location>
</feature>
<evidence type="ECO:0000259" key="4">
    <source>
        <dbReference type="PROSITE" id="PS50043"/>
    </source>
</evidence>
<protein>
    <recommendedName>
        <fullName evidence="4">HTH luxR-type domain-containing protein</fullName>
    </recommendedName>
</protein>
<dbReference type="InterPro" id="IPR016032">
    <property type="entry name" value="Sig_transdc_resp-reg_C-effctor"/>
</dbReference>
<dbReference type="Pfam" id="PF00196">
    <property type="entry name" value="GerE"/>
    <property type="match status" value="1"/>
</dbReference>
<name>A0A119DK12_9BURK</name>
<dbReference type="RefSeq" id="WP_060108089.1">
    <property type="nucleotide sequence ID" value="NZ_LPEQ01000113.1"/>
</dbReference>
<dbReference type="InterPro" id="IPR000792">
    <property type="entry name" value="Tscrpt_reg_LuxR_C"/>
</dbReference>
<dbReference type="InterPro" id="IPR005143">
    <property type="entry name" value="TF_LuxR_autoind-bd_dom"/>
</dbReference>
<evidence type="ECO:0000256" key="3">
    <source>
        <dbReference type="ARBA" id="ARBA00023163"/>
    </source>
</evidence>
<dbReference type="Gene3D" id="3.30.450.80">
    <property type="entry name" value="Transcription factor LuxR-like, autoinducer-binding domain"/>
    <property type="match status" value="1"/>
</dbReference>
<dbReference type="GO" id="GO:0006355">
    <property type="term" value="P:regulation of DNA-templated transcription"/>
    <property type="evidence" value="ECO:0007669"/>
    <property type="project" value="InterPro"/>
</dbReference>
<dbReference type="SMART" id="SM00421">
    <property type="entry name" value="HTH_LUXR"/>
    <property type="match status" value="1"/>
</dbReference>
<dbReference type="InterPro" id="IPR036388">
    <property type="entry name" value="WH-like_DNA-bd_sf"/>
</dbReference>
<evidence type="ECO:0000313" key="6">
    <source>
        <dbReference type="Proteomes" id="UP000062317"/>
    </source>
</evidence>
<dbReference type="Gene3D" id="1.10.10.10">
    <property type="entry name" value="Winged helix-like DNA-binding domain superfamily/Winged helix DNA-binding domain"/>
    <property type="match status" value="1"/>
</dbReference>
<organism evidence="5 6">
    <name type="scientific">Burkholderia territorii</name>
    <dbReference type="NCBI Taxonomy" id="1503055"/>
    <lineage>
        <taxon>Bacteria</taxon>
        <taxon>Pseudomonadati</taxon>
        <taxon>Pseudomonadota</taxon>
        <taxon>Betaproteobacteria</taxon>
        <taxon>Burkholderiales</taxon>
        <taxon>Burkholderiaceae</taxon>
        <taxon>Burkholderia</taxon>
        <taxon>Burkholderia cepacia complex</taxon>
    </lineage>
</organism>
<keyword evidence="2" id="KW-0238">DNA-binding</keyword>
<comment type="caution">
    <text evidence="5">The sequence shown here is derived from an EMBL/GenBank/DDBJ whole genome shotgun (WGS) entry which is preliminary data.</text>
</comment>
<keyword evidence="6" id="KW-1185">Reference proteome</keyword>
<gene>
    <name evidence="5" type="ORF">WT27_12605</name>
</gene>
<dbReference type="GO" id="GO:0003677">
    <property type="term" value="F:DNA binding"/>
    <property type="evidence" value="ECO:0007669"/>
    <property type="project" value="UniProtKB-KW"/>
</dbReference>
<evidence type="ECO:0000313" key="5">
    <source>
        <dbReference type="EMBL" id="KVV40766.1"/>
    </source>
</evidence>
<dbReference type="PANTHER" id="PTHR44688:SF16">
    <property type="entry name" value="DNA-BINDING TRANSCRIPTIONAL ACTIVATOR DEVR_DOSR"/>
    <property type="match status" value="1"/>
</dbReference>
<sequence>MSDGGRSLDLELASLRSCESVGEIDAITQRLIESLGANQYVYLAVTYSESDDEPVDFWHLAGCDPNWTQRYLRQMGYWNDPFLQYAKLNSIPATGSELNALLTPAQARNLAEAADFGLRSHYVIPLQTRGIQRLSVFYVSCASQPSDGGEARLLEKRIWYRALAQELHDWHIRTSREHGGARFELVPREITILRMKGEGRSAQEIGDQLGITARTVNTAYIEINRKMKTRNIAESVAVARMRRVID</sequence>
<dbReference type="PANTHER" id="PTHR44688">
    <property type="entry name" value="DNA-BINDING TRANSCRIPTIONAL ACTIVATOR DEVR_DOSR"/>
    <property type="match status" value="1"/>
</dbReference>
<accession>A0A119DK12</accession>
<dbReference type="PROSITE" id="PS50043">
    <property type="entry name" value="HTH_LUXR_2"/>
    <property type="match status" value="1"/>
</dbReference>
<dbReference type="EMBL" id="LPEQ01000113">
    <property type="protein sequence ID" value="KVV40766.1"/>
    <property type="molecule type" value="Genomic_DNA"/>
</dbReference>
<reference evidence="5 6" key="1">
    <citation type="submission" date="2015-11" db="EMBL/GenBank/DDBJ databases">
        <title>Expanding the genomic diversity of Burkholderia species for the development of highly accurate diagnostics.</title>
        <authorList>
            <person name="Sahl J."/>
            <person name="Keim P."/>
            <person name="Wagner D."/>
        </authorList>
    </citation>
    <scope>NUCLEOTIDE SEQUENCE [LARGE SCALE GENOMIC DNA]</scope>
    <source>
        <strain evidence="5 6">MSMB1301WGS</strain>
    </source>
</reference>
<dbReference type="SUPFAM" id="SSF46894">
    <property type="entry name" value="C-terminal effector domain of the bipartite response regulators"/>
    <property type="match status" value="1"/>
</dbReference>